<sequence>MRVTTTARMPRRQLPVAHALRPGLQSRAFGLRAERGYLVVAVAGGGDITSGGELRQVDAPRLIWLPPGAAQKLSLHPGSSGEVLELPEAVLARGVPTAAFGDELRRMLAQALVLPLTDAEMRQQLAQSLAEIRAELHASEPGHLAMVEHQLTLVLIRLWRLARKQNIAAGTADRSLADRFVLLVGLHCRDHWTVEDYCRRLEIGRDRLGRICRAATGLSPQAYIHRELHRDARELLLGSEMQVSQVAFRLGFADPAYFNRFFTRMEGVSPGRLRRSIRKREGAADGSFAAWP</sequence>
<dbReference type="RefSeq" id="WP_097373470.1">
    <property type="nucleotide sequence ID" value="NZ_CP021404.1"/>
</dbReference>
<dbReference type="GO" id="GO:0003700">
    <property type="term" value="F:DNA-binding transcription factor activity"/>
    <property type="evidence" value="ECO:0007669"/>
    <property type="project" value="InterPro"/>
</dbReference>
<keyword evidence="1" id="KW-0805">Transcription regulation</keyword>
<dbReference type="SUPFAM" id="SSF46689">
    <property type="entry name" value="Homeodomain-like"/>
    <property type="match status" value="1"/>
</dbReference>
<evidence type="ECO:0000259" key="4">
    <source>
        <dbReference type="PROSITE" id="PS01124"/>
    </source>
</evidence>
<accession>A0A291M073</accession>
<evidence type="ECO:0000256" key="3">
    <source>
        <dbReference type="ARBA" id="ARBA00023163"/>
    </source>
</evidence>
<dbReference type="PANTHER" id="PTHR43280:SF32">
    <property type="entry name" value="TRANSCRIPTIONAL REGULATORY PROTEIN"/>
    <property type="match status" value="1"/>
</dbReference>
<evidence type="ECO:0000313" key="6">
    <source>
        <dbReference type="Proteomes" id="UP000219050"/>
    </source>
</evidence>
<dbReference type="InterPro" id="IPR020449">
    <property type="entry name" value="Tscrpt_reg_AraC-type_HTH"/>
</dbReference>
<keyword evidence="3" id="KW-0804">Transcription</keyword>
<dbReference type="Gene3D" id="1.10.10.60">
    <property type="entry name" value="Homeodomain-like"/>
    <property type="match status" value="1"/>
</dbReference>
<dbReference type="PRINTS" id="PR00032">
    <property type="entry name" value="HTHARAC"/>
</dbReference>
<dbReference type="PANTHER" id="PTHR43280">
    <property type="entry name" value="ARAC-FAMILY TRANSCRIPTIONAL REGULATOR"/>
    <property type="match status" value="1"/>
</dbReference>
<dbReference type="Pfam" id="PF12833">
    <property type="entry name" value="HTH_18"/>
    <property type="match status" value="1"/>
</dbReference>
<dbReference type="Proteomes" id="UP000219050">
    <property type="component" value="Chromosome"/>
</dbReference>
<dbReference type="GO" id="GO:0043565">
    <property type="term" value="F:sequence-specific DNA binding"/>
    <property type="evidence" value="ECO:0007669"/>
    <property type="project" value="InterPro"/>
</dbReference>
<dbReference type="InterPro" id="IPR018060">
    <property type="entry name" value="HTH_AraC"/>
</dbReference>
<evidence type="ECO:0000256" key="2">
    <source>
        <dbReference type="ARBA" id="ARBA00023125"/>
    </source>
</evidence>
<reference evidence="5 6" key="1">
    <citation type="submission" date="2017-05" db="EMBL/GenBank/DDBJ databases">
        <title>Comparative genomic and metabolic analysis of manganese-oxidizing mechanisms in Celeribater manganoxidans DY25T: its adaption to the environment of polymetallic nodule.</title>
        <authorList>
            <person name="Wang X."/>
        </authorList>
    </citation>
    <scope>NUCLEOTIDE SEQUENCE [LARGE SCALE GENOMIC DNA]</scope>
    <source>
        <strain evidence="5 6">DY25</strain>
    </source>
</reference>
<evidence type="ECO:0000256" key="1">
    <source>
        <dbReference type="ARBA" id="ARBA00023015"/>
    </source>
</evidence>
<protein>
    <recommendedName>
        <fullName evidence="4">HTH araC/xylS-type domain-containing protein</fullName>
    </recommendedName>
</protein>
<dbReference type="SMART" id="SM00342">
    <property type="entry name" value="HTH_ARAC"/>
    <property type="match status" value="1"/>
</dbReference>
<name>A0A291M073_9RHOB</name>
<dbReference type="OrthoDB" id="9814125at2"/>
<dbReference type="EMBL" id="CP021404">
    <property type="protein sequence ID" value="ATI42267.1"/>
    <property type="molecule type" value="Genomic_DNA"/>
</dbReference>
<dbReference type="InterPro" id="IPR009057">
    <property type="entry name" value="Homeodomain-like_sf"/>
</dbReference>
<evidence type="ECO:0000313" key="5">
    <source>
        <dbReference type="EMBL" id="ATI42267.1"/>
    </source>
</evidence>
<keyword evidence="6" id="KW-1185">Reference proteome</keyword>
<dbReference type="PROSITE" id="PS01124">
    <property type="entry name" value="HTH_ARAC_FAMILY_2"/>
    <property type="match status" value="1"/>
</dbReference>
<feature type="domain" description="HTH araC/xylS-type" evidence="4">
    <location>
        <begin position="178"/>
        <end position="276"/>
    </location>
</feature>
<organism evidence="5 6">
    <name type="scientific">Pacificitalea manganoxidans</name>
    <dbReference type="NCBI Taxonomy" id="1411902"/>
    <lineage>
        <taxon>Bacteria</taxon>
        <taxon>Pseudomonadati</taxon>
        <taxon>Pseudomonadota</taxon>
        <taxon>Alphaproteobacteria</taxon>
        <taxon>Rhodobacterales</taxon>
        <taxon>Paracoccaceae</taxon>
        <taxon>Pacificitalea</taxon>
    </lineage>
</organism>
<dbReference type="KEGG" id="cmag:CBW24_09755"/>
<gene>
    <name evidence="5" type="ORF">CBW24_09755</name>
</gene>
<keyword evidence="2" id="KW-0238">DNA-binding</keyword>
<proteinExistence type="predicted"/>
<dbReference type="AlphaFoldDB" id="A0A291M073"/>